<keyword evidence="1" id="KW-1133">Transmembrane helix</keyword>
<name>A0ABZ1NC87_9NOCA</name>
<proteinExistence type="predicted"/>
<keyword evidence="3" id="KW-1185">Reference proteome</keyword>
<feature type="transmembrane region" description="Helical" evidence="1">
    <location>
        <begin position="66"/>
        <end position="86"/>
    </location>
</feature>
<keyword evidence="1" id="KW-0812">Transmembrane</keyword>
<dbReference type="GeneID" id="91380743"/>
<dbReference type="RefSeq" id="WP_328659028.1">
    <property type="nucleotide sequence ID" value="NZ_CP108014.1"/>
</dbReference>
<evidence type="ECO:0000256" key="1">
    <source>
        <dbReference type="SAM" id="Phobius"/>
    </source>
</evidence>
<feature type="transmembrane region" description="Helical" evidence="1">
    <location>
        <begin position="92"/>
        <end position="112"/>
    </location>
</feature>
<gene>
    <name evidence="2" type="ORF">OG308_07125</name>
</gene>
<evidence type="ECO:0000313" key="3">
    <source>
        <dbReference type="Proteomes" id="UP001621418"/>
    </source>
</evidence>
<reference evidence="2 3" key="1">
    <citation type="submission" date="2022-10" db="EMBL/GenBank/DDBJ databases">
        <title>The complete genomes of actinobacterial strains from the NBC collection.</title>
        <authorList>
            <person name="Joergensen T.S."/>
            <person name="Alvarez Arevalo M."/>
            <person name="Sterndorff E.B."/>
            <person name="Faurdal D."/>
            <person name="Vuksanovic O."/>
            <person name="Mourched A.-S."/>
            <person name="Charusanti P."/>
            <person name="Shaw S."/>
            <person name="Blin K."/>
            <person name="Weber T."/>
        </authorList>
    </citation>
    <scope>NUCLEOTIDE SEQUENCE [LARGE SCALE GENOMIC DNA]</scope>
    <source>
        <strain evidence="2 3">NBC_01413</strain>
    </source>
</reference>
<feature type="transmembrane region" description="Helical" evidence="1">
    <location>
        <begin position="41"/>
        <end position="59"/>
    </location>
</feature>
<dbReference type="Proteomes" id="UP001621418">
    <property type="component" value="Chromosome"/>
</dbReference>
<evidence type="ECO:0000313" key="2">
    <source>
        <dbReference type="EMBL" id="WTY37612.1"/>
    </source>
</evidence>
<accession>A0ABZ1NC87</accession>
<keyword evidence="1" id="KW-0472">Membrane</keyword>
<protein>
    <submittedName>
        <fullName evidence="2">Uncharacterized protein</fullName>
    </submittedName>
</protein>
<organism evidence="2 3">
    <name type="scientific">Nocardia salmonicida</name>
    <dbReference type="NCBI Taxonomy" id="53431"/>
    <lineage>
        <taxon>Bacteria</taxon>
        <taxon>Bacillati</taxon>
        <taxon>Actinomycetota</taxon>
        <taxon>Actinomycetes</taxon>
        <taxon>Mycobacteriales</taxon>
        <taxon>Nocardiaceae</taxon>
        <taxon>Nocardia</taxon>
    </lineage>
</organism>
<sequence>MGSPTDHTARLRGAAVGSASGAVAILAHGLGGATAVPGGSALALLFAACALIGVVVTALPRGNSAMSTMVVLAVGQCVGHTALSLGHFQHHTISGAMVLAHLVAIPVGAIAIRAAEVGVRRAITSVRQLVLVLAGVTCPPDRPVRLPVADERAVLRQLLLRPDIGLRGPPWMGATASNPVPA</sequence>
<feature type="transmembrane region" description="Helical" evidence="1">
    <location>
        <begin position="12"/>
        <end position="35"/>
    </location>
</feature>
<dbReference type="EMBL" id="CP109527">
    <property type="protein sequence ID" value="WTY37612.1"/>
    <property type="molecule type" value="Genomic_DNA"/>
</dbReference>